<dbReference type="InterPro" id="IPR015797">
    <property type="entry name" value="NUDIX_hydrolase-like_dom_sf"/>
</dbReference>
<dbReference type="SUPFAM" id="SSF55811">
    <property type="entry name" value="Nudix"/>
    <property type="match status" value="1"/>
</dbReference>
<evidence type="ECO:0000259" key="1">
    <source>
        <dbReference type="Pfam" id="PF00293"/>
    </source>
</evidence>
<dbReference type="EMBL" id="MGFP01000037">
    <property type="protein sequence ID" value="OGM08913.1"/>
    <property type="molecule type" value="Genomic_DNA"/>
</dbReference>
<feature type="domain" description="Nudix hydrolase" evidence="1">
    <location>
        <begin position="10"/>
        <end position="111"/>
    </location>
</feature>
<dbReference type="Gene3D" id="3.90.79.10">
    <property type="entry name" value="Nucleoside Triphosphate Pyrophosphohydrolase"/>
    <property type="match status" value="1"/>
</dbReference>
<organism evidence="2 3">
    <name type="scientific">Candidatus Woesebacteria bacterium RBG_13_34_9</name>
    <dbReference type="NCBI Taxonomy" id="1802477"/>
    <lineage>
        <taxon>Bacteria</taxon>
        <taxon>Candidatus Woeseibacteriota</taxon>
    </lineage>
</organism>
<dbReference type="CDD" id="cd02883">
    <property type="entry name" value="NUDIX_Hydrolase"/>
    <property type="match status" value="1"/>
</dbReference>
<proteinExistence type="predicted"/>
<dbReference type="AlphaFoldDB" id="A0A1F7X1X4"/>
<name>A0A1F7X1X4_9BACT</name>
<reference evidence="2 3" key="1">
    <citation type="journal article" date="2016" name="Nat. Commun.">
        <title>Thousands of microbial genomes shed light on interconnected biogeochemical processes in an aquifer system.</title>
        <authorList>
            <person name="Anantharaman K."/>
            <person name="Brown C.T."/>
            <person name="Hug L.A."/>
            <person name="Sharon I."/>
            <person name="Castelle C.J."/>
            <person name="Probst A.J."/>
            <person name="Thomas B.C."/>
            <person name="Singh A."/>
            <person name="Wilkins M.J."/>
            <person name="Karaoz U."/>
            <person name="Brodie E.L."/>
            <person name="Williams K.H."/>
            <person name="Hubbard S.S."/>
            <person name="Banfield J.F."/>
        </authorList>
    </citation>
    <scope>NUCLEOTIDE SEQUENCE [LARGE SCALE GENOMIC DNA]</scope>
</reference>
<evidence type="ECO:0000313" key="2">
    <source>
        <dbReference type="EMBL" id="OGM08913.1"/>
    </source>
</evidence>
<gene>
    <name evidence="2" type="ORF">A2159_02320</name>
</gene>
<evidence type="ECO:0000313" key="3">
    <source>
        <dbReference type="Proteomes" id="UP000179219"/>
    </source>
</evidence>
<comment type="caution">
    <text evidence="2">The sequence shown here is derived from an EMBL/GenBank/DDBJ whole genome shotgun (WGS) entry which is preliminary data.</text>
</comment>
<dbReference type="Proteomes" id="UP000179219">
    <property type="component" value="Unassembled WGS sequence"/>
</dbReference>
<protein>
    <recommendedName>
        <fullName evidence="1">Nudix hydrolase domain-containing protein</fullName>
    </recommendedName>
</protein>
<sequence>MHKDFYASGFLYHPRTQQILLQQKNSAKDLSSWCLFGGKNLKGETAEQAFKRVVDKLLKLKPNQATVYSVYSYFHKDLHKDHYISYAKINKLEQYSPIKGAVFAWFKFNQIIKLNISEQTKQDITVGKRVIDSSIRKSLGQQTLE</sequence>
<dbReference type="InterPro" id="IPR000086">
    <property type="entry name" value="NUDIX_hydrolase_dom"/>
</dbReference>
<accession>A0A1F7X1X4</accession>
<dbReference type="Pfam" id="PF00293">
    <property type="entry name" value="NUDIX"/>
    <property type="match status" value="1"/>
</dbReference>